<keyword evidence="3" id="KW-1185">Reference proteome</keyword>
<feature type="region of interest" description="Disordered" evidence="1">
    <location>
        <begin position="60"/>
        <end position="85"/>
    </location>
</feature>
<evidence type="ECO:0000313" key="2">
    <source>
        <dbReference type="EMBL" id="BAT98341.1"/>
    </source>
</evidence>
<accession>A0A0S3SZZ9</accession>
<name>A0A0S3SZZ9_PHAAN</name>
<feature type="non-terminal residue" evidence="2">
    <location>
        <position position="1"/>
    </location>
</feature>
<proteinExistence type="predicted"/>
<dbReference type="AlphaFoldDB" id="A0A0S3SZZ9"/>
<evidence type="ECO:0000256" key="1">
    <source>
        <dbReference type="SAM" id="MobiDB-lite"/>
    </source>
</evidence>
<reference evidence="2 3" key="1">
    <citation type="journal article" date="2015" name="Sci. Rep.">
        <title>The power of single molecule real-time sequencing technology in the de novo assembly of a eukaryotic genome.</title>
        <authorList>
            <person name="Sakai H."/>
            <person name="Naito K."/>
            <person name="Ogiso-Tanaka E."/>
            <person name="Takahashi Y."/>
            <person name="Iseki K."/>
            <person name="Muto C."/>
            <person name="Satou K."/>
            <person name="Teruya K."/>
            <person name="Shiroma A."/>
            <person name="Shimoji M."/>
            <person name="Hirano T."/>
            <person name="Itoh T."/>
            <person name="Kaga A."/>
            <person name="Tomooka N."/>
        </authorList>
    </citation>
    <scope>NUCLEOTIDE SEQUENCE [LARGE SCALE GENOMIC DNA]</scope>
    <source>
        <strain evidence="3">cv. Shumari</strain>
    </source>
</reference>
<dbReference type="EMBL" id="AP015042">
    <property type="protein sequence ID" value="BAT98341.1"/>
    <property type="molecule type" value="Genomic_DNA"/>
</dbReference>
<organism evidence="2 3">
    <name type="scientific">Vigna angularis var. angularis</name>
    <dbReference type="NCBI Taxonomy" id="157739"/>
    <lineage>
        <taxon>Eukaryota</taxon>
        <taxon>Viridiplantae</taxon>
        <taxon>Streptophyta</taxon>
        <taxon>Embryophyta</taxon>
        <taxon>Tracheophyta</taxon>
        <taxon>Spermatophyta</taxon>
        <taxon>Magnoliopsida</taxon>
        <taxon>eudicotyledons</taxon>
        <taxon>Gunneridae</taxon>
        <taxon>Pentapetalae</taxon>
        <taxon>rosids</taxon>
        <taxon>fabids</taxon>
        <taxon>Fabales</taxon>
        <taxon>Fabaceae</taxon>
        <taxon>Papilionoideae</taxon>
        <taxon>50 kb inversion clade</taxon>
        <taxon>NPAAA clade</taxon>
        <taxon>indigoferoid/millettioid clade</taxon>
        <taxon>Phaseoleae</taxon>
        <taxon>Vigna</taxon>
    </lineage>
</organism>
<feature type="compositionally biased region" description="Basic and acidic residues" evidence="1">
    <location>
        <begin position="60"/>
        <end position="72"/>
    </location>
</feature>
<protein>
    <submittedName>
        <fullName evidence="2">Uncharacterized protein</fullName>
    </submittedName>
</protein>
<gene>
    <name evidence="2" type="primary">Vigan.09G198700</name>
    <name evidence="2" type="ORF">VIGAN_09198700</name>
</gene>
<evidence type="ECO:0000313" key="3">
    <source>
        <dbReference type="Proteomes" id="UP000291084"/>
    </source>
</evidence>
<dbReference type="Proteomes" id="UP000291084">
    <property type="component" value="Chromosome 9"/>
</dbReference>
<sequence length="85" mass="9967">LYQILSISIPKMKLRYTKCYHKKFKPRSNRSCTRFCECLRRGFSVYSVLAATQEAEKLLQKQKRKATEETHTHQSSKSSPKPCIN</sequence>